<keyword evidence="1" id="KW-0808">Transferase</keyword>
<evidence type="ECO:0000256" key="1">
    <source>
        <dbReference type="ARBA" id="ARBA00022679"/>
    </source>
</evidence>
<dbReference type="PANTHER" id="PTHR44329">
    <property type="entry name" value="SERINE/THREONINE-PROTEIN KINASE TNNI3K-RELATED"/>
    <property type="match status" value="1"/>
</dbReference>
<dbReference type="Proteomes" id="UP000663881">
    <property type="component" value="Unassembled WGS sequence"/>
</dbReference>
<name>A0A820HDH6_9BILA</name>
<dbReference type="SUPFAM" id="SSF56112">
    <property type="entry name" value="Protein kinase-like (PK-like)"/>
    <property type="match status" value="1"/>
</dbReference>
<dbReference type="InterPro" id="IPR011009">
    <property type="entry name" value="Kinase-like_dom_sf"/>
</dbReference>
<accession>A0A820HDH6</accession>
<sequence length="221" mass="24726">MEVKCEKHGEISLEAIAPDLVSNLFLNFQYKTIFSLDFFLDLSMNNFLISFEAIKLKKLLGQGTFGTVFATTSYKSGLDLACKTFVPIDPSITSGLMDQIHSGNKDDESDKKLSLRDIAKEWIRNPIRAASKAYITCRQELSCLLTTGSHPNIVPLIGLCTHPLSLILHYAPMGSLESILKEYKRTNTQLGLTIYQKLITQVANAIAHLHTNHIIYLHLKS</sequence>
<proteinExistence type="predicted"/>
<dbReference type="PROSITE" id="PS00107">
    <property type="entry name" value="PROTEIN_KINASE_ATP"/>
    <property type="match status" value="1"/>
</dbReference>
<dbReference type="EMBL" id="CAJOAY010015411">
    <property type="protein sequence ID" value="CAF4289531.1"/>
    <property type="molecule type" value="Genomic_DNA"/>
</dbReference>
<dbReference type="Gene3D" id="1.10.510.10">
    <property type="entry name" value="Transferase(Phosphotransferase) domain 1"/>
    <property type="match status" value="1"/>
</dbReference>
<evidence type="ECO:0000256" key="2">
    <source>
        <dbReference type="ARBA" id="ARBA00022741"/>
    </source>
</evidence>
<dbReference type="InterPro" id="IPR051681">
    <property type="entry name" value="Ser/Thr_Kinases-Pseudokinases"/>
</dbReference>
<evidence type="ECO:0000256" key="3">
    <source>
        <dbReference type="ARBA" id="ARBA00022777"/>
    </source>
</evidence>
<keyword evidence="4 5" id="KW-0067">ATP-binding</keyword>
<dbReference type="AlphaFoldDB" id="A0A820HDH6"/>
<dbReference type="Gene3D" id="3.30.200.20">
    <property type="entry name" value="Phosphorylase Kinase, domain 1"/>
    <property type="match status" value="1"/>
</dbReference>
<evidence type="ECO:0000259" key="6">
    <source>
        <dbReference type="PROSITE" id="PS50011"/>
    </source>
</evidence>
<keyword evidence="2 5" id="KW-0547">Nucleotide-binding</keyword>
<evidence type="ECO:0000313" key="7">
    <source>
        <dbReference type="EMBL" id="CAF4289531.1"/>
    </source>
</evidence>
<dbReference type="GO" id="GO:0004674">
    <property type="term" value="F:protein serine/threonine kinase activity"/>
    <property type="evidence" value="ECO:0007669"/>
    <property type="project" value="TreeGrafter"/>
</dbReference>
<keyword evidence="3" id="KW-0418">Kinase</keyword>
<feature type="domain" description="Protein kinase" evidence="6">
    <location>
        <begin position="54"/>
        <end position="221"/>
    </location>
</feature>
<comment type="caution">
    <text evidence="7">The sequence shown here is derived from an EMBL/GenBank/DDBJ whole genome shotgun (WGS) entry which is preliminary data.</text>
</comment>
<reference evidence="7" key="1">
    <citation type="submission" date="2021-02" db="EMBL/GenBank/DDBJ databases">
        <authorList>
            <person name="Nowell W R."/>
        </authorList>
    </citation>
    <scope>NUCLEOTIDE SEQUENCE</scope>
</reference>
<evidence type="ECO:0000313" key="8">
    <source>
        <dbReference type="Proteomes" id="UP000663881"/>
    </source>
</evidence>
<feature type="binding site" evidence="5">
    <location>
        <position position="83"/>
    </location>
    <ligand>
        <name>ATP</name>
        <dbReference type="ChEBI" id="CHEBI:30616"/>
    </ligand>
</feature>
<dbReference type="GO" id="GO:0005524">
    <property type="term" value="F:ATP binding"/>
    <property type="evidence" value="ECO:0007669"/>
    <property type="project" value="UniProtKB-UniRule"/>
</dbReference>
<dbReference type="PANTHER" id="PTHR44329:SF288">
    <property type="entry name" value="MITOGEN-ACTIVATED PROTEIN KINASE KINASE KINASE 20"/>
    <property type="match status" value="1"/>
</dbReference>
<dbReference type="Pfam" id="PF07714">
    <property type="entry name" value="PK_Tyr_Ser-Thr"/>
    <property type="match status" value="1"/>
</dbReference>
<organism evidence="7 8">
    <name type="scientific">Adineta steineri</name>
    <dbReference type="NCBI Taxonomy" id="433720"/>
    <lineage>
        <taxon>Eukaryota</taxon>
        <taxon>Metazoa</taxon>
        <taxon>Spiralia</taxon>
        <taxon>Gnathifera</taxon>
        <taxon>Rotifera</taxon>
        <taxon>Eurotatoria</taxon>
        <taxon>Bdelloidea</taxon>
        <taxon>Adinetida</taxon>
        <taxon>Adinetidae</taxon>
        <taxon>Adineta</taxon>
    </lineage>
</organism>
<evidence type="ECO:0000256" key="4">
    <source>
        <dbReference type="ARBA" id="ARBA00022840"/>
    </source>
</evidence>
<dbReference type="InterPro" id="IPR000719">
    <property type="entry name" value="Prot_kinase_dom"/>
</dbReference>
<gene>
    <name evidence="7" type="ORF">OKA104_LOCUS45615</name>
</gene>
<evidence type="ECO:0000256" key="5">
    <source>
        <dbReference type="PROSITE-ProRule" id="PRU10141"/>
    </source>
</evidence>
<dbReference type="InterPro" id="IPR001245">
    <property type="entry name" value="Ser-Thr/Tyr_kinase_cat_dom"/>
</dbReference>
<dbReference type="PROSITE" id="PS50011">
    <property type="entry name" value="PROTEIN_KINASE_DOM"/>
    <property type="match status" value="1"/>
</dbReference>
<protein>
    <recommendedName>
        <fullName evidence="6">Protein kinase domain-containing protein</fullName>
    </recommendedName>
</protein>
<dbReference type="InterPro" id="IPR017441">
    <property type="entry name" value="Protein_kinase_ATP_BS"/>
</dbReference>